<dbReference type="InterPro" id="IPR032675">
    <property type="entry name" value="LRR_dom_sf"/>
</dbReference>
<organism evidence="2 3">
    <name type="scientific">Plectosphaerella cucumerina</name>
    <dbReference type="NCBI Taxonomy" id="40658"/>
    <lineage>
        <taxon>Eukaryota</taxon>
        <taxon>Fungi</taxon>
        <taxon>Dikarya</taxon>
        <taxon>Ascomycota</taxon>
        <taxon>Pezizomycotina</taxon>
        <taxon>Sordariomycetes</taxon>
        <taxon>Hypocreomycetidae</taxon>
        <taxon>Glomerellales</taxon>
        <taxon>Plectosphaerellaceae</taxon>
        <taxon>Plectosphaerella</taxon>
    </lineage>
</organism>
<evidence type="ECO:0000313" key="3">
    <source>
        <dbReference type="Proteomes" id="UP000813385"/>
    </source>
</evidence>
<keyword evidence="3" id="KW-1185">Reference proteome</keyword>
<dbReference type="Gene3D" id="3.80.10.10">
    <property type="entry name" value="Ribonuclease Inhibitor"/>
    <property type="match status" value="1"/>
</dbReference>
<comment type="caution">
    <text evidence="2">The sequence shown here is derived from an EMBL/GenBank/DDBJ whole genome shotgun (WGS) entry which is preliminary data.</text>
</comment>
<accession>A0A8K0WY01</accession>
<gene>
    <name evidence="2" type="ORF">B0T11DRAFT_291623</name>
</gene>
<name>A0A8K0WY01_9PEZI</name>
<sequence length="377" mass="42737">MSSKGDRPDLTRLARALPNLETLTIWGDLSTCRRDVWAYPDPSDDGSSPDEDLDNNCNPVPSFIHSLRSSSLTNLTWLNGNDTSRETLTTVLDRHGSSLEHLQWRTDETFTTYRTFFSPSSLRTIGERVPGLTSLTVDLDRNGTAWPTAHLKAIAESMPNLTSLTIYIPLSNIPEETDPWSYYNVDNDRWGPDNSPESTLMGEDREQDVWAANTHENSPPPRHDYQLYGDQQRPHRKTPKYAAPVLLTESATELYEILKAAKKGTPLETVQFRVGDWSRSYTRKLGDGRYWLDGRRAWFRCSTLRDDGTPKDEGDPPCDARRMTRMPDRVHGLAEWADISGGFIVSSPYGGGRWNGDEDARDGKGDVCHDPNWDSWW</sequence>
<dbReference type="EMBL" id="JAGPXD010000007">
    <property type="protein sequence ID" value="KAH7347640.1"/>
    <property type="molecule type" value="Genomic_DNA"/>
</dbReference>
<dbReference type="Proteomes" id="UP000813385">
    <property type="component" value="Unassembled WGS sequence"/>
</dbReference>
<reference evidence="2" key="1">
    <citation type="journal article" date="2021" name="Nat. Commun.">
        <title>Genetic determinants of endophytism in the Arabidopsis root mycobiome.</title>
        <authorList>
            <person name="Mesny F."/>
            <person name="Miyauchi S."/>
            <person name="Thiergart T."/>
            <person name="Pickel B."/>
            <person name="Atanasova L."/>
            <person name="Karlsson M."/>
            <person name="Huettel B."/>
            <person name="Barry K.W."/>
            <person name="Haridas S."/>
            <person name="Chen C."/>
            <person name="Bauer D."/>
            <person name="Andreopoulos W."/>
            <person name="Pangilinan J."/>
            <person name="LaButti K."/>
            <person name="Riley R."/>
            <person name="Lipzen A."/>
            <person name="Clum A."/>
            <person name="Drula E."/>
            <person name="Henrissat B."/>
            <person name="Kohler A."/>
            <person name="Grigoriev I.V."/>
            <person name="Martin F.M."/>
            <person name="Hacquard S."/>
        </authorList>
    </citation>
    <scope>NUCLEOTIDE SEQUENCE</scope>
    <source>
        <strain evidence="2">MPI-CAGE-AT-0016</strain>
    </source>
</reference>
<evidence type="ECO:0000313" key="2">
    <source>
        <dbReference type="EMBL" id="KAH7347640.1"/>
    </source>
</evidence>
<dbReference type="AlphaFoldDB" id="A0A8K0WY01"/>
<feature type="region of interest" description="Disordered" evidence="1">
    <location>
        <begin position="355"/>
        <end position="377"/>
    </location>
</feature>
<evidence type="ECO:0000256" key="1">
    <source>
        <dbReference type="SAM" id="MobiDB-lite"/>
    </source>
</evidence>
<protein>
    <submittedName>
        <fullName evidence="2">Uncharacterized protein</fullName>
    </submittedName>
</protein>
<proteinExistence type="predicted"/>
<dbReference type="OrthoDB" id="3945550at2759"/>